<keyword evidence="4" id="KW-0408">Iron</keyword>
<dbReference type="InterPro" id="IPR058240">
    <property type="entry name" value="rSAM_sf"/>
</dbReference>
<dbReference type="Proteomes" id="UP000027093">
    <property type="component" value="Chromosome"/>
</dbReference>
<dbReference type="InterPro" id="IPR013785">
    <property type="entry name" value="Aldolase_TIM"/>
</dbReference>
<dbReference type="AlphaFoldDB" id="A0A060HM58"/>
<dbReference type="GO" id="GO:0051536">
    <property type="term" value="F:iron-sulfur cluster binding"/>
    <property type="evidence" value="ECO:0007669"/>
    <property type="project" value="UniProtKB-KW"/>
</dbReference>
<keyword evidence="8" id="KW-1185">Reference proteome</keyword>
<dbReference type="HOGENOM" id="CLU_044464_1_0_2"/>
<evidence type="ECO:0000256" key="1">
    <source>
        <dbReference type="ARBA" id="ARBA00001966"/>
    </source>
</evidence>
<keyword evidence="5" id="KW-0411">Iron-sulfur</keyword>
<evidence type="ECO:0000256" key="3">
    <source>
        <dbReference type="ARBA" id="ARBA00022723"/>
    </source>
</evidence>
<dbReference type="SFLD" id="SFLDG01095">
    <property type="entry name" value="Uncharacterised_Radical_SAM_Su"/>
    <property type="match status" value="1"/>
</dbReference>
<comment type="cofactor">
    <cofactor evidence="1">
        <name>[4Fe-4S] cluster</name>
        <dbReference type="ChEBI" id="CHEBI:49883"/>
    </cofactor>
</comment>
<dbReference type="InterPro" id="IPR007197">
    <property type="entry name" value="rSAM"/>
</dbReference>
<sequence>MGCIKAGYQVCCSSINSFKATTFFVVHWKRAHNSCRCYAQDERIIIRGAFLEQYNMELAYDYPLYRPPSEANSLIFQVTLGCSFNKCSFCNMYRTKEYAERPWEEIRAEIDMMAKLYPDTRRIFLADGDALNMSKDRLVQILEYLYQKFPSIERISCYAMPKNLLQKTDEELKALYAAGLHMFYVGIESGNDVVLKKVTKGATGRSIVQACSKAKKHGYVLSCMVILGLGGRKYTKEHIADTAKVLGEIAPDYVGALTLYLEEGVRDEFMSKYGEPFEFIDDVEVLDELERLVRGFDPKTPVVFRANHASNVYSIGGTMPDDRGRILSLIEGLKAHPEMLKPKFLRRF</sequence>
<dbReference type="GO" id="GO:0003824">
    <property type="term" value="F:catalytic activity"/>
    <property type="evidence" value="ECO:0007669"/>
    <property type="project" value="InterPro"/>
</dbReference>
<dbReference type="KEGG" id="nvn:NVIE_004660"/>
<accession>A0A060HM58</accession>
<dbReference type="EMBL" id="CP007536">
    <property type="protein sequence ID" value="AIC14661.1"/>
    <property type="molecule type" value="Genomic_DNA"/>
</dbReference>
<dbReference type="Pfam" id="PF04055">
    <property type="entry name" value="Radical_SAM"/>
    <property type="match status" value="1"/>
</dbReference>
<dbReference type="CDD" id="cd01335">
    <property type="entry name" value="Radical_SAM"/>
    <property type="match status" value="1"/>
</dbReference>
<dbReference type="STRING" id="926571.NVIE_004660"/>
<keyword evidence="2" id="KW-0949">S-adenosyl-L-methionine</keyword>
<dbReference type="PANTHER" id="PTHR43409:SF4">
    <property type="entry name" value="RADICAL SAM SUPERFAMILY PROTEIN"/>
    <property type="match status" value="1"/>
</dbReference>
<protein>
    <submittedName>
        <fullName evidence="7">Radical SAM domain protein</fullName>
    </submittedName>
</protein>
<keyword evidence="3" id="KW-0479">Metal-binding</keyword>
<dbReference type="GO" id="GO:0046872">
    <property type="term" value="F:metal ion binding"/>
    <property type="evidence" value="ECO:0007669"/>
    <property type="project" value="UniProtKB-KW"/>
</dbReference>
<organism evidence="7 8">
    <name type="scientific">Nitrososphaera viennensis EN76</name>
    <dbReference type="NCBI Taxonomy" id="926571"/>
    <lineage>
        <taxon>Archaea</taxon>
        <taxon>Nitrososphaerota</taxon>
        <taxon>Nitrososphaeria</taxon>
        <taxon>Nitrososphaerales</taxon>
        <taxon>Nitrososphaeraceae</taxon>
        <taxon>Nitrososphaera</taxon>
    </lineage>
</organism>
<dbReference type="SUPFAM" id="SSF102114">
    <property type="entry name" value="Radical SAM enzymes"/>
    <property type="match status" value="1"/>
</dbReference>
<dbReference type="SFLD" id="SFLDG01082">
    <property type="entry name" value="B12-binding_domain_containing"/>
    <property type="match status" value="1"/>
</dbReference>
<evidence type="ECO:0000256" key="5">
    <source>
        <dbReference type="ARBA" id="ARBA00023014"/>
    </source>
</evidence>
<dbReference type="SMART" id="SM00729">
    <property type="entry name" value="Elp3"/>
    <property type="match status" value="1"/>
</dbReference>
<dbReference type="InterPro" id="IPR006638">
    <property type="entry name" value="Elp3/MiaA/NifB-like_rSAM"/>
</dbReference>
<gene>
    <name evidence="7" type="ORF">NVIE_004660</name>
</gene>
<dbReference type="PROSITE" id="PS51918">
    <property type="entry name" value="RADICAL_SAM"/>
    <property type="match status" value="1"/>
</dbReference>
<dbReference type="Gene3D" id="3.20.20.70">
    <property type="entry name" value="Aldolase class I"/>
    <property type="match status" value="1"/>
</dbReference>
<evidence type="ECO:0000256" key="4">
    <source>
        <dbReference type="ARBA" id="ARBA00023004"/>
    </source>
</evidence>
<feature type="domain" description="Radical SAM core" evidence="6">
    <location>
        <begin position="66"/>
        <end position="299"/>
    </location>
</feature>
<evidence type="ECO:0000259" key="6">
    <source>
        <dbReference type="PROSITE" id="PS51918"/>
    </source>
</evidence>
<evidence type="ECO:0000256" key="2">
    <source>
        <dbReference type="ARBA" id="ARBA00022691"/>
    </source>
</evidence>
<proteinExistence type="predicted"/>
<name>A0A060HM58_9ARCH</name>
<dbReference type="PANTHER" id="PTHR43409">
    <property type="entry name" value="ANAEROBIC MAGNESIUM-PROTOPORPHYRIN IX MONOMETHYL ESTER CYCLASE-RELATED"/>
    <property type="match status" value="1"/>
</dbReference>
<dbReference type="SFLD" id="SFLDS00029">
    <property type="entry name" value="Radical_SAM"/>
    <property type="match status" value="1"/>
</dbReference>
<dbReference type="InterPro" id="IPR051198">
    <property type="entry name" value="BchE-like"/>
</dbReference>
<reference evidence="7 8" key="1">
    <citation type="journal article" date="2014" name="Int. J. Syst. Evol. Microbiol.">
        <title>Nitrososphaera viennensis gen. nov., sp. nov., an aerobic and mesophilic, ammonia-oxidizing archaeon from soil and a member of the archaeal phylum Thaumarchaeota.</title>
        <authorList>
            <person name="Stieglmeier M."/>
            <person name="Klingl A."/>
            <person name="Alves R.J."/>
            <person name="Rittmann S.K."/>
            <person name="Melcher M."/>
            <person name="Leisch N."/>
            <person name="Schleper C."/>
        </authorList>
    </citation>
    <scope>NUCLEOTIDE SEQUENCE [LARGE SCALE GENOMIC DNA]</scope>
    <source>
        <strain evidence="7">EN76</strain>
    </source>
</reference>
<evidence type="ECO:0000313" key="8">
    <source>
        <dbReference type="Proteomes" id="UP000027093"/>
    </source>
</evidence>
<evidence type="ECO:0000313" key="7">
    <source>
        <dbReference type="EMBL" id="AIC14661.1"/>
    </source>
</evidence>